<keyword evidence="3" id="KW-1185">Reference proteome</keyword>
<feature type="region of interest" description="Disordered" evidence="1">
    <location>
        <begin position="122"/>
        <end position="149"/>
    </location>
</feature>
<accession>A0ABU6J9E5</accession>
<reference evidence="2 3" key="1">
    <citation type="submission" date="2023-10" db="EMBL/GenBank/DDBJ databases">
        <title>Noviherbaspirillum sp. CPCC 100848 genome assembly.</title>
        <authorList>
            <person name="Li X.Y."/>
            <person name="Fang X.M."/>
        </authorList>
    </citation>
    <scope>NUCLEOTIDE SEQUENCE [LARGE SCALE GENOMIC DNA]</scope>
    <source>
        <strain evidence="2 3">CPCC 100848</strain>
    </source>
</reference>
<feature type="compositionally biased region" description="Low complexity" evidence="1">
    <location>
        <begin position="126"/>
        <end position="135"/>
    </location>
</feature>
<organism evidence="2 3">
    <name type="scientific">Noviherbaspirillum album</name>
    <dbReference type="NCBI Taxonomy" id="3080276"/>
    <lineage>
        <taxon>Bacteria</taxon>
        <taxon>Pseudomonadati</taxon>
        <taxon>Pseudomonadota</taxon>
        <taxon>Betaproteobacteria</taxon>
        <taxon>Burkholderiales</taxon>
        <taxon>Oxalobacteraceae</taxon>
        <taxon>Noviherbaspirillum</taxon>
    </lineage>
</organism>
<comment type="caution">
    <text evidence="2">The sequence shown here is derived from an EMBL/GenBank/DDBJ whole genome shotgun (WGS) entry which is preliminary data.</text>
</comment>
<feature type="region of interest" description="Disordered" evidence="1">
    <location>
        <begin position="1"/>
        <end position="27"/>
    </location>
</feature>
<protein>
    <submittedName>
        <fullName evidence="2">Uncharacterized protein</fullName>
    </submittedName>
</protein>
<evidence type="ECO:0000313" key="3">
    <source>
        <dbReference type="Proteomes" id="UP001352263"/>
    </source>
</evidence>
<feature type="compositionally biased region" description="Polar residues" evidence="1">
    <location>
        <begin position="1"/>
        <end position="19"/>
    </location>
</feature>
<name>A0ABU6J9E5_9BURK</name>
<dbReference type="Proteomes" id="UP001352263">
    <property type="component" value="Unassembled WGS sequence"/>
</dbReference>
<proteinExistence type="predicted"/>
<dbReference type="EMBL" id="JAWIIV010000010">
    <property type="protein sequence ID" value="MEC4720264.1"/>
    <property type="molecule type" value="Genomic_DNA"/>
</dbReference>
<gene>
    <name evidence="2" type="ORF">RY831_13975</name>
</gene>
<evidence type="ECO:0000313" key="2">
    <source>
        <dbReference type="EMBL" id="MEC4720264.1"/>
    </source>
</evidence>
<dbReference type="RefSeq" id="WP_326506974.1">
    <property type="nucleotide sequence ID" value="NZ_JAWIIV010000010.1"/>
</dbReference>
<evidence type="ECO:0000256" key="1">
    <source>
        <dbReference type="SAM" id="MobiDB-lite"/>
    </source>
</evidence>
<sequence>MSTISPNRFASPNSQTSAVNKEANPLNEDFNHAKRVMADEMKRLYPDSVMDTKSTLVTLDQQSLDHIVKNGTLRSANGDLVPVSDDVRNAAQTILDNGGPTVINPKGDPWFSEADLRKSLEPEPEPLQALQPVQPGEATQAAQRGDIRD</sequence>